<dbReference type="EMBL" id="MU006227">
    <property type="protein sequence ID" value="KAF2825703.1"/>
    <property type="molecule type" value="Genomic_DNA"/>
</dbReference>
<dbReference type="AlphaFoldDB" id="A0A6A6ZXW3"/>
<dbReference type="Gene3D" id="1.20.1280.50">
    <property type="match status" value="1"/>
</dbReference>
<dbReference type="PROSITE" id="PS50181">
    <property type="entry name" value="FBOX"/>
    <property type="match status" value="1"/>
</dbReference>
<gene>
    <name evidence="2" type="ORF">CC86DRAFT_406974</name>
</gene>
<sequence length="449" mass="51670">MSSLDTTTSSPLPTWLAKHMQFGFTADDVAALVDSIDSSQGLQGSTAAQLPAELLLLVLEHVPVDHLLDWRLICRGFRDAIDGRILFHHLRRTELLGSLGSEEAFSMSQLTPEQYDRLHVVTAQFQKVENEHGNGMSKSDSAIWSSPYAVFQIEDNWLDAFRDIFGIDAGVASTREVGDAMWGFQFDRLQLRRAEEGFGRLRWCIKLDQAVLDLSLPLESSRNEFNLEVELSKRTIRVRWKDMLFGFLKTEATLRRMIEKRQGSKFTFSLVEDCLREVRRQRLHAALNPDNRVDRHLKWSLRLLQPLFGKPRLDQTPLEMVEDASIHTLLLLRREAAMTPKQLQRLQQLQEDHKTMDREIDELSTDFNEFKSNMRPTMVFGLSVPFHTDDNLPRNPVAWPEDLRASIEGRVNKWKSQRKVIRQMHTLLSSSNEALAVPEDSFDNLGSQF</sequence>
<dbReference type="InterPro" id="IPR036047">
    <property type="entry name" value="F-box-like_dom_sf"/>
</dbReference>
<dbReference type="InterPro" id="IPR001810">
    <property type="entry name" value="F-box_dom"/>
</dbReference>
<evidence type="ECO:0000259" key="1">
    <source>
        <dbReference type="PROSITE" id="PS50181"/>
    </source>
</evidence>
<feature type="domain" description="F-box" evidence="1">
    <location>
        <begin position="44"/>
        <end position="90"/>
    </location>
</feature>
<dbReference type="SUPFAM" id="SSF81383">
    <property type="entry name" value="F-box domain"/>
    <property type="match status" value="1"/>
</dbReference>
<proteinExistence type="predicted"/>
<keyword evidence="3" id="KW-1185">Reference proteome</keyword>
<accession>A0A6A6ZXW3</accession>
<evidence type="ECO:0000313" key="2">
    <source>
        <dbReference type="EMBL" id="KAF2825703.1"/>
    </source>
</evidence>
<dbReference type="OrthoDB" id="3695298at2759"/>
<protein>
    <recommendedName>
        <fullName evidence="1">F-box domain-containing protein</fullName>
    </recommendedName>
</protein>
<dbReference type="Proteomes" id="UP000799424">
    <property type="component" value="Unassembled WGS sequence"/>
</dbReference>
<name>A0A6A6ZXW3_9PLEO</name>
<reference evidence="2" key="1">
    <citation type="journal article" date="2020" name="Stud. Mycol.">
        <title>101 Dothideomycetes genomes: a test case for predicting lifestyles and emergence of pathogens.</title>
        <authorList>
            <person name="Haridas S."/>
            <person name="Albert R."/>
            <person name="Binder M."/>
            <person name="Bloem J."/>
            <person name="Labutti K."/>
            <person name="Salamov A."/>
            <person name="Andreopoulos B."/>
            <person name="Baker S."/>
            <person name="Barry K."/>
            <person name="Bills G."/>
            <person name="Bluhm B."/>
            <person name="Cannon C."/>
            <person name="Castanera R."/>
            <person name="Culley D."/>
            <person name="Daum C."/>
            <person name="Ezra D."/>
            <person name="Gonzalez J."/>
            <person name="Henrissat B."/>
            <person name="Kuo A."/>
            <person name="Liang C."/>
            <person name="Lipzen A."/>
            <person name="Lutzoni F."/>
            <person name="Magnuson J."/>
            <person name="Mondo S."/>
            <person name="Nolan M."/>
            <person name="Ohm R."/>
            <person name="Pangilinan J."/>
            <person name="Park H.-J."/>
            <person name="Ramirez L."/>
            <person name="Alfaro M."/>
            <person name="Sun H."/>
            <person name="Tritt A."/>
            <person name="Yoshinaga Y."/>
            <person name="Zwiers L.-H."/>
            <person name="Turgeon B."/>
            <person name="Goodwin S."/>
            <person name="Spatafora J."/>
            <person name="Crous P."/>
            <person name="Grigoriev I."/>
        </authorList>
    </citation>
    <scope>NUCLEOTIDE SEQUENCE</scope>
    <source>
        <strain evidence="2">CBS 113818</strain>
    </source>
</reference>
<evidence type="ECO:0000313" key="3">
    <source>
        <dbReference type="Proteomes" id="UP000799424"/>
    </source>
</evidence>
<organism evidence="2 3">
    <name type="scientific">Ophiobolus disseminans</name>
    <dbReference type="NCBI Taxonomy" id="1469910"/>
    <lineage>
        <taxon>Eukaryota</taxon>
        <taxon>Fungi</taxon>
        <taxon>Dikarya</taxon>
        <taxon>Ascomycota</taxon>
        <taxon>Pezizomycotina</taxon>
        <taxon>Dothideomycetes</taxon>
        <taxon>Pleosporomycetidae</taxon>
        <taxon>Pleosporales</taxon>
        <taxon>Pleosporineae</taxon>
        <taxon>Phaeosphaeriaceae</taxon>
        <taxon>Ophiobolus</taxon>
    </lineage>
</organism>
<dbReference type="SMART" id="SM00256">
    <property type="entry name" value="FBOX"/>
    <property type="match status" value="1"/>
</dbReference>